<dbReference type="AlphaFoldDB" id="A0A9P6ADR3"/>
<dbReference type="OrthoDB" id="407325at2759"/>
<name>A0A9P6ADR3_9AGAM</name>
<dbReference type="GO" id="GO:0005737">
    <property type="term" value="C:cytoplasm"/>
    <property type="evidence" value="ECO:0007669"/>
    <property type="project" value="TreeGrafter"/>
</dbReference>
<dbReference type="Pfam" id="PF10294">
    <property type="entry name" value="Methyltransf_16"/>
    <property type="match status" value="1"/>
</dbReference>
<accession>A0A9P6ADR3</accession>
<dbReference type="GO" id="GO:0008757">
    <property type="term" value="F:S-adenosylmethionine-dependent methyltransferase activity"/>
    <property type="evidence" value="ECO:0007669"/>
    <property type="project" value="UniProtKB-ARBA"/>
</dbReference>
<protein>
    <recommendedName>
        <fullName evidence="3">Nicotinamide N-methyltransferase</fullName>
    </recommendedName>
</protein>
<proteinExistence type="predicted"/>
<evidence type="ECO:0000313" key="2">
    <source>
        <dbReference type="Proteomes" id="UP000886523"/>
    </source>
</evidence>
<dbReference type="InterPro" id="IPR019410">
    <property type="entry name" value="Methyltransf_16"/>
</dbReference>
<organism evidence="1 2">
    <name type="scientific">Hydnum rufescens UP504</name>
    <dbReference type="NCBI Taxonomy" id="1448309"/>
    <lineage>
        <taxon>Eukaryota</taxon>
        <taxon>Fungi</taxon>
        <taxon>Dikarya</taxon>
        <taxon>Basidiomycota</taxon>
        <taxon>Agaricomycotina</taxon>
        <taxon>Agaricomycetes</taxon>
        <taxon>Cantharellales</taxon>
        <taxon>Hydnaceae</taxon>
        <taxon>Hydnum</taxon>
    </lineage>
</organism>
<sequence>MTPLTVKGITVSPPETSSNNWGCKLTACGRVPFISTTHLHHLFPYVPDPMPAVENLDVLELGAGSGLPGLSFARQYAPRSLTLSDYPDRSILLTLRSNIARNVHFFAPHVMMRVVGHVWGDDSSVTLESASEALTATELGSHDIIIAADILWQSEQHLNLLRTLKSHLRTPDGIVFLVSGLHTGRSVIAGFLDKASSAGFTIRMVCEARLVQEGRCAEDEESTVEFRRGFSLEVAGETRADRSLWVVEIVLGYPHSQDIPGST</sequence>
<dbReference type="PANTHER" id="PTHR14614">
    <property type="entry name" value="HEPATOCELLULAR CARCINOMA-ASSOCIATED ANTIGEN"/>
    <property type="match status" value="1"/>
</dbReference>
<dbReference type="Proteomes" id="UP000886523">
    <property type="component" value="Unassembled WGS sequence"/>
</dbReference>
<keyword evidence="2" id="KW-1185">Reference proteome</keyword>
<dbReference type="Gene3D" id="3.40.50.150">
    <property type="entry name" value="Vaccinia Virus protein VP39"/>
    <property type="match status" value="1"/>
</dbReference>
<reference evidence="1" key="1">
    <citation type="journal article" date="2020" name="Nat. Commun.">
        <title>Large-scale genome sequencing of mycorrhizal fungi provides insights into the early evolution of symbiotic traits.</title>
        <authorList>
            <person name="Miyauchi S."/>
            <person name="Kiss E."/>
            <person name="Kuo A."/>
            <person name="Drula E."/>
            <person name="Kohler A."/>
            <person name="Sanchez-Garcia M."/>
            <person name="Morin E."/>
            <person name="Andreopoulos B."/>
            <person name="Barry K.W."/>
            <person name="Bonito G."/>
            <person name="Buee M."/>
            <person name="Carver A."/>
            <person name="Chen C."/>
            <person name="Cichocki N."/>
            <person name="Clum A."/>
            <person name="Culley D."/>
            <person name="Crous P.W."/>
            <person name="Fauchery L."/>
            <person name="Girlanda M."/>
            <person name="Hayes R.D."/>
            <person name="Keri Z."/>
            <person name="LaButti K."/>
            <person name="Lipzen A."/>
            <person name="Lombard V."/>
            <person name="Magnuson J."/>
            <person name="Maillard F."/>
            <person name="Murat C."/>
            <person name="Nolan M."/>
            <person name="Ohm R.A."/>
            <person name="Pangilinan J."/>
            <person name="Pereira M.F."/>
            <person name="Perotto S."/>
            <person name="Peter M."/>
            <person name="Pfister S."/>
            <person name="Riley R."/>
            <person name="Sitrit Y."/>
            <person name="Stielow J.B."/>
            <person name="Szollosi G."/>
            <person name="Zifcakova L."/>
            <person name="Stursova M."/>
            <person name="Spatafora J.W."/>
            <person name="Tedersoo L."/>
            <person name="Vaario L.M."/>
            <person name="Yamada A."/>
            <person name="Yan M."/>
            <person name="Wang P."/>
            <person name="Xu J."/>
            <person name="Bruns T."/>
            <person name="Baldrian P."/>
            <person name="Vilgalys R."/>
            <person name="Dunand C."/>
            <person name="Henrissat B."/>
            <person name="Grigoriev I.V."/>
            <person name="Hibbett D."/>
            <person name="Nagy L.G."/>
            <person name="Martin F.M."/>
        </authorList>
    </citation>
    <scope>NUCLEOTIDE SEQUENCE</scope>
    <source>
        <strain evidence="1">UP504</strain>
    </source>
</reference>
<evidence type="ECO:0008006" key="3">
    <source>
        <dbReference type="Google" id="ProtNLM"/>
    </source>
</evidence>
<dbReference type="InterPro" id="IPR029063">
    <property type="entry name" value="SAM-dependent_MTases_sf"/>
</dbReference>
<comment type="caution">
    <text evidence="1">The sequence shown here is derived from an EMBL/GenBank/DDBJ whole genome shotgun (WGS) entry which is preliminary data.</text>
</comment>
<dbReference type="EMBL" id="MU129272">
    <property type="protein sequence ID" value="KAF9504035.1"/>
    <property type="molecule type" value="Genomic_DNA"/>
</dbReference>
<evidence type="ECO:0000313" key="1">
    <source>
        <dbReference type="EMBL" id="KAF9504035.1"/>
    </source>
</evidence>
<dbReference type="PANTHER" id="PTHR14614:SF104">
    <property type="entry name" value="N-METHYLTRANSFERASE, PUTATIVE (AFU_ORTHOLOGUE AFUA_1G17750)-RELATED"/>
    <property type="match status" value="1"/>
</dbReference>
<dbReference type="SUPFAM" id="SSF53335">
    <property type="entry name" value="S-adenosyl-L-methionine-dependent methyltransferases"/>
    <property type="match status" value="1"/>
</dbReference>
<gene>
    <name evidence="1" type="ORF">BS47DRAFT_1490269</name>
</gene>